<dbReference type="InterPro" id="IPR018170">
    <property type="entry name" value="Aldo/ket_reductase_CS"/>
</dbReference>
<reference evidence="7 8" key="1">
    <citation type="submission" date="2016-04" db="EMBL/GenBank/DDBJ databases">
        <title>Evolutionary innovation and constraint leading to complex multicellularity in the Ascomycota.</title>
        <authorList>
            <person name="Cisse O."/>
            <person name="Nguyen A."/>
            <person name="Hewitt D.A."/>
            <person name="Jedd G."/>
            <person name="Stajich J.E."/>
        </authorList>
    </citation>
    <scope>NUCLEOTIDE SEQUENCE [LARGE SCALE GENOMIC DNA]</scope>
    <source>
        <strain evidence="7 8">DAH-3</strain>
    </source>
</reference>
<comment type="caution">
    <text evidence="7">The sequence shown here is derived from an EMBL/GenBank/DDBJ whole genome shotgun (WGS) entry which is preliminary data.</text>
</comment>
<dbReference type="SUPFAM" id="SSF51430">
    <property type="entry name" value="NAD(P)-linked oxidoreductase"/>
    <property type="match status" value="1"/>
</dbReference>
<dbReference type="Pfam" id="PF00248">
    <property type="entry name" value="Aldo_ket_red"/>
    <property type="match status" value="1"/>
</dbReference>
<dbReference type="PROSITE" id="PS00062">
    <property type="entry name" value="ALDOKETO_REDUCTASE_2"/>
    <property type="match status" value="1"/>
</dbReference>
<dbReference type="Gene3D" id="3.20.20.100">
    <property type="entry name" value="NADP-dependent oxidoreductase domain"/>
    <property type="match status" value="1"/>
</dbReference>
<dbReference type="PIRSF" id="PIRSF000097">
    <property type="entry name" value="AKR"/>
    <property type="match status" value="1"/>
</dbReference>
<keyword evidence="2" id="KW-0560">Oxidoreductase</keyword>
<dbReference type="EMBL" id="LXFE01000386">
    <property type="protein sequence ID" value="OLL25513.1"/>
    <property type="molecule type" value="Genomic_DNA"/>
</dbReference>
<dbReference type="STRING" id="1198029.A0A1U7LSF5"/>
<dbReference type="PANTHER" id="PTHR11732">
    <property type="entry name" value="ALDO/KETO REDUCTASE"/>
    <property type="match status" value="1"/>
</dbReference>
<organism evidence="7 8">
    <name type="scientific">Neolecta irregularis (strain DAH-3)</name>
    <dbReference type="NCBI Taxonomy" id="1198029"/>
    <lineage>
        <taxon>Eukaryota</taxon>
        <taxon>Fungi</taxon>
        <taxon>Dikarya</taxon>
        <taxon>Ascomycota</taxon>
        <taxon>Taphrinomycotina</taxon>
        <taxon>Neolectales</taxon>
        <taxon>Neolectaceae</taxon>
        <taxon>Neolecta</taxon>
    </lineage>
</organism>
<feature type="active site" description="Proton donor" evidence="3">
    <location>
        <position position="48"/>
    </location>
</feature>
<dbReference type="PROSITE" id="PS00798">
    <property type="entry name" value="ALDOKETO_REDUCTASE_1"/>
    <property type="match status" value="1"/>
</dbReference>
<evidence type="ECO:0000256" key="1">
    <source>
        <dbReference type="ARBA" id="ARBA00007905"/>
    </source>
</evidence>
<dbReference type="AlphaFoldDB" id="A0A1U7LSF5"/>
<dbReference type="OrthoDB" id="416253at2759"/>
<keyword evidence="8" id="KW-1185">Reference proteome</keyword>
<dbReference type="InterPro" id="IPR036812">
    <property type="entry name" value="NAD(P)_OxRdtase_dom_sf"/>
</dbReference>
<evidence type="ECO:0000256" key="3">
    <source>
        <dbReference type="PIRSR" id="PIRSR000097-1"/>
    </source>
</evidence>
<evidence type="ECO:0000256" key="4">
    <source>
        <dbReference type="PIRSR" id="PIRSR000097-2"/>
    </source>
</evidence>
<dbReference type="Proteomes" id="UP000186594">
    <property type="component" value="Unassembled WGS sequence"/>
</dbReference>
<comment type="similarity">
    <text evidence="1">Belongs to the aldo/keto reductase family.</text>
</comment>
<accession>A0A1U7LSF5</accession>
<feature type="binding site" evidence="4">
    <location>
        <position position="110"/>
    </location>
    <ligand>
        <name>substrate</name>
    </ligand>
</feature>
<proteinExistence type="inferred from homology"/>
<dbReference type="InterPro" id="IPR023210">
    <property type="entry name" value="NADP_OxRdtase_dom"/>
</dbReference>
<dbReference type="FunFam" id="3.20.20.100:FF:000007">
    <property type="entry name" value="NAD(P)H-dependent D-xylose reductase xyl1"/>
    <property type="match status" value="1"/>
</dbReference>
<feature type="domain" description="NADP-dependent oxidoreductase" evidence="6">
    <location>
        <begin position="16"/>
        <end position="300"/>
    </location>
</feature>
<evidence type="ECO:0000256" key="2">
    <source>
        <dbReference type="ARBA" id="ARBA00023002"/>
    </source>
</evidence>
<dbReference type="OMA" id="VHWPSEG"/>
<evidence type="ECO:0000313" key="7">
    <source>
        <dbReference type="EMBL" id="OLL25513.1"/>
    </source>
</evidence>
<dbReference type="GO" id="GO:0016491">
    <property type="term" value="F:oxidoreductase activity"/>
    <property type="evidence" value="ECO:0007669"/>
    <property type="project" value="UniProtKB-KW"/>
</dbReference>
<dbReference type="InterPro" id="IPR020471">
    <property type="entry name" value="AKR"/>
</dbReference>
<evidence type="ECO:0000313" key="8">
    <source>
        <dbReference type="Proteomes" id="UP000186594"/>
    </source>
</evidence>
<name>A0A1U7LSF5_NEOID</name>
<dbReference type="PRINTS" id="PR00069">
    <property type="entry name" value="ALDKETRDTASE"/>
</dbReference>
<gene>
    <name evidence="7" type="ORF">NEOLI_004613</name>
</gene>
<sequence length="319" mass="35989">MSVTLAPSGQKMPLVGFGLWKIDTRSCADQVYAALKTGYRLLDGACDYGNEKEAGIGIRRAIDHRIVARADIFLTSKLWNTFHNPNVVKTIAKRQLADYGLEYFDLFLIHFPIALKYVDPQDRYPPGFYADGKSTIEYENIPIQDTWKAMEDLVDCGIARNIGISNFQSSLILDLLRYARIRPAVLQIEHHPYLVQQPLLDLCAQENIAVTAYSSFGPQSFLELKMNKAEQVVSLLQHDTISSIARKLNKTNAQVLLAWSTLRHIAVIPKSNKQARLEENLNCLDLHIDSEDMKAITALDKGLRFNDPHNYGIPITIFA</sequence>
<protein>
    <submittedName>
        <fullName evidence="7">Putative NAD(P)H-dependent D-xylose reductase xyl1</fullName>
    </submittedName>
</protein>
<feature type="site" description="Lowers pKa of active site Tyr" evidence="5">
    <location>
        <position position="77"/>
    </location>
</feature>
<evidence type="ECO:0000256" key="5">
    <source>
        <dbReference type="PIRSR" id="PIRSR000097-3"/>
    </source>
</evidence>
<evidence type="ECO:0000259" key="6">
    <source>
        <dbReference type="Pfam" id="PF00248"/>
    </source>
</evidence>